<accession>A0A3S2PQC3</accession>
<reference evidence="4 5" key="1">
    <citation type="submission" date="2018-11" db="EMBL/GenBank/DDBJ databases">
        <authorList>
            <person name="Lopez-Roques C."/>
            <person name="Donnadieu C."/>
            <person name="Bouchez O."/>
            <person name="Klopp C."/>
            <person name="Cabau C."/>
            <person name="Zahm M."/>
        </authorList>
    </citation>
    <scope>NUCLEOTIDE SEQUENCE [LARGE SCALE GENOMIC DNA]</scope>
    <source>
        <strain evidence="4">RS831</strain>
        <tissue evidence="4">Whole body</tissue>
    </source>
</reference>
<dbReference type="PROSITE" id="PS50041">
    <property type="entry name" value="C_TYPE_LECTIN_2"/>
    <property type="match status" value="1"/>
</dbReference>
<feature type="domain" description="C-type lectin" evidence="3">
    <location>
        <begin position="127"/>
        <end position="243"/>
    </location>
</feature>
<dbReference type="InterPro" id="IPR001304">
    <property type="entry name" value="C-type_lectin-like"/>
</dbReference>
<dbReference type="PANTHER" id="PTHR45710">
    <property type="entry name" value="C-TYPE LECTIN DOMAIN-CONTAINING PROTEIN 180"/>
    <property type="match status" value="1"/>
</dbReference>
<keyword evidence="2" id="KW-0812">Transmembrane</keyword>
<dbReference type="Gene3D" id="3.10.100.10">
    <property type="entry name" value="Mannose-Binding Protein A, subunit A"/>
    <property type="match status" value="1"/>
</dbReference>
<dbReference type="InterPro" id="IPR050828">
    <property type="entry name" value="C-type_lectin/matrix_domain"/>
</dbReference>
<dbReference type="AlphaFoldDB" id="A0A3S2PQC3"/>
<comment type="subcellular location">
    <subcellularLocation>
        <location evidence="1">Cell membrane</location>
        <topology evidence="1">Single-pass type II membrane protein</topology>
    </subcellularLocation>
</comment>
<organism evidence="4 5">
    <name type="scientific">Oryzias javanicus</name>
    <name type="common">Javanese ricefish</name>
    <name type="synonym">Aplocheilus javanicus</name>
    <dbReference type="NCBI Taxonomy" id="123683"/>
    <lineage>
        <taxon>Eukaryota</taxon>
        <taxon>Metazoa</taxon>
        <taxon>Chordata</taxon>
        <taxon>Craniata</taxon>
        <taxon>Vertebrata</taxon>
        <taxon>Euteleostomi</taxon>
        <taxon>Actinopterygii</taxon>
        <taxon>Neopterygii</taxon>
        <taxon>Teleostei</taxon>
        <taxon>Neoteleostei</taxon>
        <taxon>Acanthomorphata</taxon>
        <taxon>Ovalentaria</taxon>
        <taxon>Atherinomorphae</taxon>
        <taxon>Beloniformes</taxon>
        <taxon>Adrianichthyidae</taxon>
        <taxon>Oryziinae</taxon>
        <taxon>Oryzias</taxon>
    </lineage>
</organism>
<protein>
    <recommendedName>
        <fullName evidence="3">C-type lectin domain-containing protein</fullName>
    </recommendedName>
</protein>
<dbReference type="EMBL" id="CM012447">
    <property type="protein sequence ID" value="RVE67065.1"/>
    <property type="molecule type" value="Genomic_DNA"/>
</dbReference>
<dbReference type="GO" id="GO:0005886">
    <property type="term" value="C:plasma membrane"/>
    <property type="evidence" value="ECO:0007669"/>
    <property type="project" value="UniProtKB-SubCell"/>
</dbReference>
<sequence>MSAKEDRSDWKEREVDIYGKSNDVEVYYSFQQTETEPQNQSYSADREESKTLLRLKVLCVLMAAGIIILSICYLYVSLENNKMKNRLNQLETELSVTGLNNSHLQDEVKKLEIKIEEKSCPNGWIRFGSSCYYKSTFKATWESSRINCKNKGSDLVIINSTEEQYFITNLNENGESWIGLEVGWSSQKNKHGWIWLDGSPLTEIFQKTEKLQDPADYFSGVYLNAEKKWKSLHKINEKTFICER</sequence>
<dbReference type="InterPro" id="IPR016186">
    <property type="entry name" value="C-type_lectin-like/link_sf"/>
</dbReference>
<keyword evidence="5" id="KW-1185">Reference proteome</keyword>
<evidence type="ECO:0000313" key="4">
    <source>
        <dbReference type="EMBL" id="RVE67065.1"/>
    </source>
</evidence>
<proteinExistence type="predicted"/>
<evidence type="ECO:0000259" key="3">
    <source>
        <dbReference type="PROSITE" id="PS50041"/>
    </source>
</evidence>
<evidence type="ECO:0000256" key="2">
    <source>
        <dbReference type="SAM" id="Phobius"/>
    </source>
</evidence>
<dbReference type="SUPFAM" id="SSF56436">
    <property type="entry name" value="C-type lectin-like"/>
    <property type="match status" value="1"/>
</dbReference>
<feature type="transmembrane region" description="Helical" evidence="2">
    <location>
        <begin position="55"/>
        <end position="76"/>
    </location>
</feature>
<dbReference type="Proteomes" id="UP000283210">
    <property type="component" value="Chromosome 11"/>
</dbReference>
<dbReference type="Pfam" id="PF00059">
    <property type="entry name" value="Lectin_C"/>
    <property type="match status" value="1"/>
</dbReference>
<dbReference type="SMART" id="SM00034">
    <property type="entry name" value="CLECT"/>
    <property type="match status" value="1"/>
</dbReference>
<dbReference type="InterPro" id="IPR016187">
    <property type="entry name" value="CTDL_fold"/>
</dbReference>
<keyword evidence="2" id="KW-1133">Transmembrane helix</keyword>
<dbReference type="PANTHER" id="PTHR45710:SF26">
    <property type="entry name" value="RH26557P"/>
    <property type="match status" value="1"/>
</dbReference>
<keyword evidence="2" id="KW-0472">Membrane</keyword>
<evidence type="ECO:0000313" key="5">
    <source>
        <dbReference type="Proteomes" id="UP000283210"/>
    </source>
</evidence>
<gene>
    <name evidence="4" type="ORF">OJAV_G00113690</name>
</gene>
<dbReference type="OrthoDB" id="6337382at2759"/>
<dbReference type="OMA" id="WTESRIE"/>
<name>A0A3S2PQC3_ORYJA</name>
<evidence type="ECO:0000256" key="1">
    <source>
        <dbReference type="ARBA" id="ARBA00004401"/>
    </source>
</evidence>
<reference evidence="4 5" key="2">
    <citation type="submission" date="2019-01" db="EMBL/GenBank/DDBJ databases">
        <title>A chromosome length genome reference of the Java medaka (oryzias javanicus).</title>
        <authorList>
            <person name="Herpin A."/>
            <person name="Takehana Y."/>
            <person name="Naruse K."/>
            <person name="Ansai S."/>
            <person name="Kawaguchi M."/>
        </authorList>
    </citation>
    <scope>NUCLEOTIDE SEQUENCE [LARGE SCALE GENOMIC DNA]</scope>
    <source>
        <strain evidence="4">RS831</strain>
        <tissue evidence="4">Whole body</tissue>
    </source>
</reference>